<comment type="caution">
    <text evidence="1">The sequence shown here is derived from an EMBL/GenBank/DDBJ whole genome shotgun (WGS) entry which is preliminary data.</text>
</comment>
<gene>
    <name evidence="1" type="ORF">GUY60_09930</name>
</gene>
<dbReference type="RefSeq" id="WP_161696015.1">
    <property type="nucleotide sequence ID" value="NZ_JAAAHS010000051.1"/>
</dbReference>
<reference evidence="1" key="1">
    <citation type="submission" date="2020-01" db="EMBL/GenBank/DDBJ databases">
        <title>Whole-genome analyses of novel actinobacteria.</title>
        <authorList>
            <person name="Sahin N."/>
        </authorList>
    </citation>
    <scope>NUCLEOTIDE SEQUENCE</scope>
    <source>
        <strain evidence="1">YC537</strain>
    </source>
</reference>
<organism evidence="1 2">
    <name type="scientific">Streptomyces boluensis</name>
    <dbReference type="NCBI Taxonomy" id="1775135"/>
    <lineage>
        <taxon>Bacteria</taxon>
        <taxon>Bacillati</taxon>
        <taxon>Actinomycetota</taxon>
        <taxon>Actinomycetes</taxon>
        <taxon>Kitasatosporales</taxon>
        <taxon>Streptomycetaceae</taxon>
        <taxon>Streptomyces</taxon>
    </lineage>
</organism>
<evidence type="ECO:0000313" key="2">
    <source>
        <dbReference type="Proteomes" id="UP000598297"/>
    </source>
</evidence>
<accession>A0A964UU92</accession>
<dbReference type="Proteomes" id="UP000598297">
    <property type="component" value="Unassembled WGS sequence"/>
</dbReference>
<dbReference type="Pfam" id="PF00300">
    <property type="entry name" value="His_Phos_1"/>
    <property type="match status" value="1"/>
</dbReference>
<dbReference type="SUPFAM" id="SSF53254">
    <property type="entry name" value="Phosphoglycerate mutase-like"/>
    <property type="match status" value="1"/>
</dbReference>
<dbReference type="InterPro" id="IPR029033">
    <property type="entry name" value="His_PPase_superfam"/>
</dbReference>
<dbReference type="AlphaFoldDB" id="A0A964UU92"/>
<evidence type="ECO:0000313" key="1">
    <source>
        <dbReference type="EMBL" id="NBE51735.1"/>
    </source>
</evidence>
<dbReference type="Gene3D" id="3.40.50.1240">
    <property type="entry name" value="Phosphoglycerate mutase-like"/>
    <property type="match status" value="1"/>
</dbReference>
<dbReference type="OrthoDB" id="7502553at2"/>
<dbReference type="InterPro" id="IPR013078">
    <property type="entry name" value="His_Pase_superF_clade-1"/>
</dbReference>
<keyword evidence="2" id="KW-1185">Reference proteome</keyword>
<proteinExistence type="predicted"/>
<dbReference type="EMBL" id="JAAAHS010000051">
    <property type="protein sequence ID" value="NBE51735.1"/>
    <property type="molecule type" value="Genomic_DNA"/>
</dbReference>
<sequence length="201" mass="21431">MTVRLTLLCAAASAERTLRFGDLGDSGDLPPDERELRQAQTVAAALPQAAAVFTGPSRRCRRTTRAVSRGQAIVEPALRDVDMGRWDGLTPEEVAAEDAAAFRAWMTDPEATPHGGESVSGLCQRIASWLDALPADVGRMLAVVDQAVARAAVIHALAAPPQSFWRVDAPPLSAVQLTGRSGRWNLRMGNVALPSEPEDAE</sequence>
<protein>
    <submittedName>
        <fullName evidence="1">Histidine phosphatase family protein</fullName>
    </submittedName>
</protein>
<name>A0A964UU92_9ACTN</name>